<dbReference type="SUPFAM" id="SSF48452">
    <property type="entry name" value="TPR-like"/>
    <property type="match status" value="1"/>
</dbReference>
<dbReference type="EMBL" id="LGTZ01001971">
    <property type="protein sequence ID" value="OJD20260.1"/>
    <property type="molecule type" value="Genomic_DNA"/>
</dbReference>
<name>A0A1J9QWM8_9EURO</name>
<feature type="region of interest" description="Disordered" evidence="1">
    <location>
        <begin position="118"/>
        <end position="178"/>
    </location>
</feature>
<dbReference type="InterPro" id="IPR011990">
    <property type="entry name" value="TPR-like_helical_dom_sf"/>
</dbReference>
<feature type="compositionally biased region" description="Low complexity" evidence="1">
    <location>
        <begin position="144"/>
        <end position="160"/>
    </location>
</feature>
<reference evidence="2 3" key="1">
    <citation type="submission" date="2015-08" db="EMBL/GenBank/DDBJ databases">
        <title>Emmonsia species relationships and genome sequence.</title>
        <authorList>
            <person name="Cuomo C.A."/>
            <person name="Schwartz I.S."/>
            <person name="Kenyon C."/>
            <person name="De Hoog G.S."/>
            <person name="Govender N.P."/>
            <person name="Botha A."/>
            <person name="Moreno L."/>
            <person name="De Vries M."/>
            <person name="Munoz J.F."/>
            <person name="Stielow J.B."/>
        </authorList>
    </citation>
    <scope>NUCLEOTIDE SEQUENCE [LARGE SCALE GENOMIC DNA]</scope>
    <source>
        <strain evidence="2 3">EI222</strain>
    </source>
</reference>
<accession>A0A1J9QWM8</accession>
<gene>
    <name evidence="2" type="ORF">ACJ73_08407</name>
</gene>
<evidence type="ECO:0000256" key="1">
    <source>
        <dbReference type="SAM" id="MobiDB-lite"/>
    </source>
</evidence>
<comment type="caution">
    <text evidence="2">The sequence shown here is derived from an EMBL/GenBank/DDBJ whole genome shotgun (WGS) entry which is preliminary data.</text>
</comment>
<organism evidence="2 3">
    <name type="scientific">Blastomyces percursus</name>
    <dbReference type="NCBI Taxonomy" id="1658174"/>
    <lineage>
        <taxon>Eukaryota</taxon>
        <taxon>Fungi</taxon>
        <taxon>Dikarya</taxon>
        <taxon>Ascomycota</taxon>
        <taxon>Pezizomycotina</taxon>
        <taxon>Eurotiomycetes</taxon>
        <taxon>Eurotiomycetidae</taxon>
        <taxon>Onygenales</taxon>
        <taxon>Ajellomycetaceae</taxon>
        <taxon>Blastomyces</taxon>
    </lineage>
</organism>
<sequence>MTPLNFDPPTRVLSKLRTKALQVEKGRTRAMENLGDMLKELIFAADVPNKSILYKCFKRYQACRSESNKERHYTHLDESERNINMPGAMAPTEAIPTRNIMAVAVGREMNASKLLKNSLQQHHSPMDKQQDRGSTYHCSKTLESTPPSTTTNSRSSGRSPATVDWSASTPAPPPDITGWGGNATAVCYGNASDSQLQAGNNGQHLRTPYTAENFTILDPDAPVPPGMIPAPTQSCTTPTPVTSIRPSLFPEEWEPEETPSFKLASHDVEEDPETITMLRECDPGKLTYEELKSDVAEVCNIIYETELRCLVEGVRMAHIPKLNEEQWKDLVECHRALLSHHCNLFMTTQHPAGDENFFTIPARHQTPSRLLDRGIYILLKFMEARRPDSHEYMVHFIYDAYSLMTVLIEVVPWFKYMWFECLGDLASYMMCLQERDSVEHRDWKSISSQWYHKAVDESPGKEVFTTDLSRVESAFKMALDSIQNQSVTTPDLPSWFVGSHAMLLRGGSIHRFIEYVQKYMALFDAQVRRQTFKFPEASICMGVPNIAAMLQYGEHDGILTRMFIDSQKLSLEVRFQHAMKHWLMLPMKPSQNILDKDLPSDAATFSTPLQKLTYSTYLNFHTLSFVLNDAQNEKIVPYVHPSLAFIWSLALVPDSMVYVEGEIPWAKITIFLNMLSRASVSESRLESVNFPIPTATKFRQLPEDFFFRGQIWSQTLYPSDFFADATMDDDSRGKDMPSTKSARNERCLWYGYRLASCGRWIQLFEENGVKKFRPTHYATQLEAAAIHPKVFRQRDDPTFLFIAAMNDRIDDMEHSKSIEKRLGKALDRLSYEICDPGRDGSDITRVRDIYKMLEDVKSKVEDTRILKECTMDKAEAALKKLVTSNDVDIITKAKANESVLRHQAYQHECEMECQHVESGDSCKKKTDAEKKTDDETIDRLAREFAAKIPDNLFSPAEILLSFLLERKPSPTDALADADSWVAKGQQRKGKAGELCSQRVIYRGTLADPTYSCLSVLCLYNGKFDVNGQSGRPSGDLSDKMLTRS</sequence>
<evidence type="ECO:0000313" key="2">
    <source>
        <dbReference type="EMBL" id="OJD20260.1"/>
    </source>
</evidence>
<dbReference type="AlphaFoldDB" id="A0A1J9QWM8"/>
<protein>
    <submittedName>
        <fullName evidence="2">Uncharacterized protein</fullName>
    </submittedName>
</protein>
<proteinExistence type="predicted"/>
<dbReference type="OrthoDB" id="4180531at2759"/>
<dbReference type="VEuPathDB" id="FungiDB:ACJ73_08407"/>
<dbReference type="Proteomes" id="UP000242791">
    <property type="component" value="Unassembled WGS sequence"/>
</dbReference>
<evidence type="ECO:0000313" key="3">
    <source>
        <dbReference type="Proteomes" id="UP000242791"/>
    </source>
</evidence>
<keyword evidence="3" id="KW-1185">Reference proteome</keyword>
<feature type="compositionally biased region" description="Polar residues" evidence="1">
    <location>
        <begin position="132"/>
        <end position="143"/>
    </location>
</feature>